<evidence type="ECO:0000313" key="5">
    <source>
        <dbReference type="Proteomes" id="UP000031307"/>
    </source>
</evidence>
<dbReference type="Pfam" id="PF00102">
    <property type="entry name" value="Y_phosphatase"/>
    <property type="match status" value="1"/>
</dbReference>
<evidence type="ECO:0000313" key="4">
    <source>
        <dbReference type="EMBL" id="KIA78703.1"/>
    </source>
</evidence>
<dbReference type="InterPro" id="IPR050348">
    <property type="entry name" value="Protein-Tyr_Phosphatase"/>
</dbReference>
<dbReference type="InterPro" id="IPR029021">
    <property type="entry name" value="Prot-tyrosine_phosphatase-like"/>
</dbReference>
<comment type="caution">
    <text evidence="4">The sequence shown here is derived from an EMBL/GenBank/DDBJ whole genome shotgun (WGS) entry which is preliminary data.</text>
</comment>
<dbReference type="SUPFAM" id="SSF52799">
    <property type="entry name" value="(Phosphotyrosine protein) phosphatases II"/>
    <property type="match status" value="1"/>
</dbReference>
<dbReference type="RefSeq" id="WP_013924506.1">
    <property type="nucleotide sequence ID" value="NZ_JASBUT010000004.1"/>
</dbReference>
<dbReference type="AlphaFoldDB" id="A0A0C1EF98"/>
<evidence type="ECO:0000259" key="2">
    <source>
        <dbReference type="PROSITE" id="PS50055"/>
    </source>
</evidence>
<dbReference type="InterPro" id="IPR032675">
    <property type="entry name" value="LRR_dom_sf"/>
</dbReference>
<dbReference type="InterPro" id="IPR003595">
    <property type="entry name" value="Tyr_Pase_cat"/>
</dbReference>
<dbReference type="Gene3D" id="3.80.10.10">
    <property type="entry name" value="Ribonuclease Inhibitor"/>
    <property type="match status" value="1"/>
</dbReference>
<dbReference type="GO" id="GO:0004725">
    <property type="term" value="F:protein tyrosine phosphatase activity"/>
    <property type="evidence" value="ECO:0007669"/>
    <property type="project" value="InterPro"/>
</dbReference>
<name>A0A0C1EF98_9BACT</name>
<proteinExistence type="predicted"/>
<dbReference type="SMART" id="SM00194">
    <property type="entry name" value="PTPc"/>
    <property type="match status" value="1"/>
</dbReference>
<dbReference type="PROSITE" id="PS50055">
    <property type="entry name" value="TYR_PHOSPHATASE_PTP"/>
    <property type="match status" value="1"/>
</dbReference>
<evidence type="ECO:0000256" key="1">
    <source>
        <dbReference type="SAM" id="MobiDB-lite"/>
    </source>
</evidence>
<reference evidence="4 5" key="1">
    <citation type="journal article" date="2014" name="Mol. Biol. Evol.">
        <title>Massive expansion of Ubiquitination-related gene families within the Chlamydiae.</title>
        <authorList>
            <person name="Domman D."/>
            <person name="Collingro A."/>
            <person name="Lagkouvardos I."/>
            <person name="Gehre L."/>
            <person name="Weinmaier T."/>
            <person name="Rattei T."/>
            <person name="Subtil A."/>
            <person name="Horn M."/>
        </authorList>
    </citation>
    <scope>NUCLEOTIDE SEQUENCE [LARGE SCALE GENOMIC DNA]</scope>
    <source>
        <strain evidence="4 5">OEW1</strain>
    </source>
</reference>
<dbReference type="SUPFAM" id="SSF52047">
    <property type="entry name" value="RNI-like"/>
    <property type="match status" value="1"/>
</dbReference>
<sequence>MQFPGFPPNPLSPSSTRPLPYQPEAQNPIPHQILQSISVPSSASNKTFRATKRKWDEHQPSFSSKAPGTETKEQLIENKIDDFFRKMNSYLENMEKLTPQQFEQFCRAFIFVCSYFKRSNVLVFDKKFDEFLSFESLKRLPDFFQKFLIRMPNHIPLFKFSRAVPLEVIKRFVDLNYRINLSQIQENEYADYMIHCNGKVFQLYSVVLQRDFKTTDILSKLDKLNDNIPFILELLLTASLSDTPTVLNALNPEQLTDYIRAAILLNYQKGLHHLAKYCSETAFNLSLLENFVEMQKSGPAPQSDLVDRLFSNAIDRQITQCLASFLNNPLSRKNHVDLLEKYGFLLKNLRIALKSGVHKNISILFPNLESLTFTKKTSDKWKTMITAATLPNLKKFHLTFVSNWVDLSLFEKMPQLEKIVITVNRKSSVAPFTRPKLMTNLRELTFHDVSDKEKERSEGILSPKALKSIASLPKLENLGLENIDLIDAFALVQILDSKTLKKINLKKCSFCFQPFKNSTPIPFKSFSYELMTLQNRFQRVEILREETKNLNKMLFLLVLKTSLRQAMEVTQENQITTLSEEDAEELVRKLSYSEVLNTHEGTANYTRNRYGNVVPYIYNSLTPKLRFYLNASPIRGIDERNRYAAQGPLPVTQGDFWSGALQVETSLIVMLTACSEGSIVKCEPYWPTNKGEVFSFIDQRSQKIHIELIEEIPIRTGLEFRNFLVRCEDTSQEQMIGHLHVTDWQDHEGRTNEQLHDLVCRIIAWENTLPNSSTLIHCSAGIGRTGLVFLCLAIEKSIQQLTQVDKVHPRKIKFNVEKALKALRVQRDGMVATSQQLISAVNYFNYRINQIASE</sequence>
<feature type="compositionally biased region" description="Pro residues" evidence="1">
    <location>
        <begin position="1"/>
        <end position="11"/>
    </location>
</feature>
<organism evidence="4 5">
    <name type="scientific">Parachlamydia acanthamoebae</name>
    <dbReference type="NCBI Taxonomy" id="83552"/>
    <lineage>
        <taxon>Bacteria</taxon>
        <taxon>Pseudomonadati</taxon>
        <taxon>Chlamydiota</taxon>
        <taxon>Chlamydiia</taxon>
        <taxon>Parachlamydiales</taxon>
        <taxon>Parachlamydiaceae</taxon>
        <taxon>Parachlamydia</taxon>
    </lineage>
</organism>
<dbReference type="PROSITE" id="PS00383">
    <property type="entry name" value="TYR_PHOSPHATASE_1"/>
    <property type="match status" value="1"/>
</dbReference>
<accession>A0A0C1EF98</accession>
<feature type="region of interest" description="Disordered" evidence="1">
    <location>
        <begin position="1"/>
        <end position="71"/>
    </location>
</feature>
<feature type="compositionally biased region" description="Polar residues" evidence="1">
    <location>
        <begin position="33"/>
        <end position="48"/>
    </location>
</feature>
<feature type="domain" description="Tyrosine-protein phosphatase" evidence="2">
    <location>
        <begin position="579"/>
        <end position="837"/>
    </location>
</feature>
<gene>
    <name evidence="4" type="ORF">DB43_DP00600</name>
</gene>
<evidence type="ECO:0000259" key="3">
    <source>
        <dbReference type="PROSITE" id="PS50056"/>
    </source>
</evidence>
<dbReference type="SMART" id="SM00404">
    <property type="entry name" value="PTPc_motif"/>
    <property type="match status" value="1"/>
</dbReference>
<dbReference type="CDD" id="cd00047">
    <property type="entry name" value="PTPc"/>
    <property type="match status" value="1"/>
</dbReference>
<protein>
    <recommendedName>
        <fullName evidence="6">Tyrosine specific protein phosphatases domain-containing protein</fullName>
    </recommendedName>
</protein>
<dbReference type="EMBL" id="JSAM01000010">
    <property type="protein sequence ID" value="KIA78703.1"/>
    <property type="molecule type" value="Genomic_DNA"/>
</dbReference>
<dbReference type="PANTHER" id="PTHR19134">
    <property type="entry name" value="RECEPTOR-TYPE TYROSINE-PROTEIN PHOSPHATASE"/>
    <property type="match status" value="1"/>
</dbReference>
<dbReference type="PANTHER" id="PTHR19134:SF449">
    <property type="entry name" value="TYROSINE-PROTEIN PHOSPHATASE 1"/>
    <property type="match status" value="1"/>
</dbReference>
<evidence type="ECO:0008006" key="6">
    <source>
        <dbReference type="Google" id="ProtNLM"/>
    </source>
</evidence>
<dbReference type="InterPro" id="IPR016130">
    <property type="entry name" value="Tyr_Pase_AS"/>
</dbReference>
<dbReference type="InterPro" id="IPR000387">
    <property type="entry name" value="Tyr_Pase_dom"/>
</dbReference>
<dbReference type="PROSITE" id="PS50056">
    <property type="entry name" value="TYR_PHOSPHATASE_2"/>
    <property type="match status" value="1"/>
</dbReference>
<dbReference type="InterPro" id="IPR000242">
    <property type="entry name" value="PTP_cat"/>
</dbReference>
<dbReference type="Gene3D" id="3.90.190.10">
    <property type="entry name" value="Protein tyrosine phosphatase superfamily"/>
    <property type="match status" value="1"/>
</dbReference>
<dbReference type="PATRIC" id="fig|83552.4.peg.140"/>
<dbReference type="Proteomes" id="UP000031307">
    <property type="component" value="Unassembled WGS sequence"/>
</dbReference>
<feature type="domain" description="Tyrosine specific protein phosphatases" evidence="3">
    <location>
        <begin position="753"/>
        <end position="838"/>
    </location>
</feature>